<evidence type="ECO:0000313" key="3">
    <source>
        <dbReference type="Proteomes" id="UP000332933"/>
    </source>
</evidence>
<name>A0A485LHA6_9STRA</name>
<evidence type="ECO:0000313" key="2">
    <source>
        <dbReference type="EMBL" id="VFT97552.1"/>
    </source>
</evidence>
<dbReference type="AlphaFoldDB" id="A0A485LHA6"/>
<gene>
    <name evidence="2" type="primary">Aste57867_20875</name>
    <name evidence="1" type="ORF">As57867_020807</name>
    <name evidence="2" type="ORF">ASTE57867_20875</name>
</gene>
<evidence type="ECO:0000313" key="1">
    <source>
        <dbReference type="EMBL" id="KAF0687352.1"/>
    </source>
</evidence>
<protein>
    <submittedName>
        <fullName evidence="2">Aste57867_20875 protein</fullName>
    </submittedName>
</protein>
<reference evidence="1" key="2">
    <citation type="submission" date="2019-06" db="EMBL/GenBank/DDBJ databases">
        <title>Genomics analysis of Aphanomyces spp. identifies a new class of oomycete effector associated with host adaptation.</title>
        <authorList>
            <person name="Gaulin E."/>
        </authorList>
    </citation>
    <scope>NUCLEOTIDE SEQUENCE</scope>
    <source>
        <strain evidence="1">CBS 578.67</strain>
    </source>
</reference>
<organism evidence="2 3">
    <name type="scientific">Aphanomyces stellatus</name>
    <dbReference type="NCBI Taxonomy" id="120398"/>
    <lineage>
        <taxon>Eukaryota</taxon>
        <taxon>Sar</taxon>
        <taxon>Stramenopiles</taxon>
        <taxon>Oomycota</taxon>
        <taxon>Saprolegniomycetes</taxon>
        <taxon>Saprolegniales</taxon>
        <taxon>Verrucalvaceae</taxon>
        <taxon>Aphanomyces</taxon>
    </lineage>
</organism>
<keyword evidence="3" id="KW-1185">Reference proteome</keyword>
<sequence>MAETSRSRLNSVYALVDELSLRPNEGGDASMASDHAMSLWEKLQSNGLNDTDAWLCGALMKRLALAACSPSCKSSDHIHIIGKLSEAKQSNEIDRVYIASAQCGALRQLHCVKPSVVRPHVNTAQFIPVVRQSANLMDERKQREEVLKICRDVLIAADNVAEAEAICIEFLLEHDDAAGLRAIAIDGLLTLASRGHTLPATLLVQLGPLLTAHSADARVAALRLFRVVVAQHAAQPRVVLDALPMLCLGAMDRSAAVRREIAHAFRFFHPLPAPVLAQLLLKTPLDDGASHVPTEMLQTGVLLSLLEDQAVDVRCEASRSMVALVQRHNAVNVAALDKAITAHADLVHVGSLAAKLQITRSLATLLRCRHARGDGGFEFTPEQMAYLLADPQSPQHTVAILSAVAACALQHIHHVARVIEFLRTASTLYWAPSTPPLPAAVGTRLGDLADAIGRRAAPILELDATLRAQIQSDLPLFGPAWTSASSVARSSDRALFCSSETKDDNAAPCVARLAALNHDVDSARLLKQIQAVMVSDPLSSSSSSTLPVERLYYGQLLHVVERVVQCNLHDAASSSPRVFSLLAEAVQRFVVQFPAAPSDDLLEVLSLAQWMVVAADDSKWTSAEMTNHTLGFVRAHHVAIQTRAELIAHLRDSLRRWWPTTLLQQPPDLAHAVFATVVAPTTPLEMAVGWTVHVPVTATVYGVDDPTTLAIQVASTEGAFGVDVVPRDLVWLSRREWLVHAVVPVLFTTDMLAQPPSIELNVCVKTRGQGETVSIATPVHVGVVLSRPGRPPLATMPNASPRQTIP</sequence>
<dbReference type="EMBL" id="VJMH01006931">
    <property type="protein sequence ID" value="KAF0687352.1"/>
    <property type="molecule type" value="Genomic_DNA"/>
</dbReference>
<dbReference type="InterPro" id="IPR016024">
    <property type="entry name" value="ARM-type_fold"/>
</dbReference>
<dbReference type="EMBL" id="CAADRA010006957">
    <property type="protein sequence ID" value="VFT97552.1"/>
    <property type="molecule type" value="Genomic_DNA"/>
</dbReference>
<proteinExistence type="predicted"/>
<accession>A0A485LHA6</accession>
<dbReference type="SUPFAM" id="SSF48371">
    <property type="entry name" value="ARM repeat"/>
    <property type="match status" value="1"/>
</dbReference>
<reference evidence="2 3" key="1">
    <citation type="submission" date="2019-03" db="EMBL/GenBank/DDBJ databases">
        <authorList>
            <person name="Gaulin E."/>
            <person name="Dumas B."/>
        </authorList>
    </citation>
    <scope>NUCLEOTIDE SEQUENCE [LARGE SCALE GENOMIC DNA]</scope>
    <source>
        <strain evidence="2">CBS 568.67</strain>
    </source>
</reference>
<dbReference type="OrthoDB" id="68511at2759"/>
<dbReference type="Proteomes" id="UP000332933">
    <property type="component" value="Unassembled WGS sequence"/>
</dbReference>